<gene>
    <name evidence="5" type="primary">foxred1_0</name>
    <name evidence="5" type="ORF">AVEN_11162_1</name>
</gene>
<dbReference type="GO" id="GO:0016491">
    <property type="term" value="F:oxidoreductase activity"/>
    <property type="evidence" value="ECO:0007669"/>
    <property type="project" value="UniProtKB-KW"/>
</dbReference>
<reference evidence="5 6" key="1">
    <citation type="journal article" date="2019" name="Sci. Rep.">
        <title>Orb-weaving spider Araneus ventricosus genome elucidates the spidroin gene catalogue.</title>
        <authorList>
            <person name="Kono N."/>
            <person name="Nakamura H."/>
            <person name="Ohtoshi R."/>
            <person name="Moran D.A.P."/>
            <person name="Shinohara A."/>
            <person name="Yoshida Y."/>
            <person name="Fujiwara M."/>
            <person name="Mori M."/>
            <person name="Tomita M."/>
            <person name="Arakawa K."/>
        </authorList>
    </citation>
    <scope>NUCLEOTIDE SEQUENCE [LARGE SCALE GENOMIC DNA]</scope>
</reference>
<evidence type="ECO:0000256" key="1">
    <source>
        <dbReference type="ARBA" id="ARBA00023002"/>
    </source>
</evidence>
<dbReference type="Gene3D" id="3.30.9.10">
    <property type="entry name" value="D-Amino Acid Oxidase, subunit A, domain 2"/>
    <property type="match status" value="1"/>
</dbReference>
<dbReference type="AlphaFoldDB" id="A0A4Y2P6P6"/>
<dbReference type="InterPro" id="IPR036188">
    <property type="entry name" value="FAD/NAD-bd_sf"/>
</dbReference>
<feature type="domain" description="FAD dependent oxidoreductase" evidence="4">
    <location>
        <begin position="80"/>
        <end position="463"/>
    </location>
</feature>
<dbReference type="InterPro" id="IPR006076">
    <property type="entry name" value="FAD-dep_OxRdtase"/>
</dbReference>
<comment type="function">
    <text evidence="3">Required for the assembly of the mitochondrial membrane respiratory chain NADH dehydrogenase (Complex I). Involved in mid-late stages of complex I assembly.</text>
</comment>
<dbReference type="GO" id="GO:0032981">
    <property type="term" value="P:mitochondrial respiratory chain complex I assembly"/>
    <property type="evidence" value="ECO:0007669"/>
    <property type="project" value="TreeGrafter"/>
</dbReference>
<name>A0A4Y2P6P6_ARAVE</name>
<proteinExistence type="predicted"/>
<evidence type="ECO:0000256" key="3">
    <source>
        <dbReference type="ARBA" id="ARBA00046185"/>
    </source>
</evidence>
<evidence type="ECO:0000313" key="5">
    <source>
        <dbReference type="EMBL" id="GBN47094.1"/>
    </source>
</evidence>
<sequence>MNKFATNFLQRTRYFGNRLFFRTYAVSSEDLEKIKKFKEEQAKIMENPNRTVNMLKDEFSRYRKGVFRPPEPKVPKFSEYVIIGGGIMGSSIAYALKNRAPDSFEVTVIERDPKYTRSSSALSVGGIRQQFSLEENIKLSLYSAEFLRNVKQHLSVLDDDPPDIQFQPQGYLFLATEDGVEQMLKNHKLQREIGAKVELLKPAHLKQKFPWLNVDGIAMGSYGFENEGWFDPWALLSAFKKKACSLGAQYVNGEVIGFEFENHSYEKGEEAKPLLQANYLYVKDEVGDIHCVEFGTLVIAAGPYSADVAKLLNIGQGSGLLSVPLPVEPRKRYVYVFNCDTGPGINMPLLIDPTGTYVRREGLGGKYICGRSPAPHEEPDVSNLEVDYNFFESSVWPHLCKRVPIFECIKVSSAWAGYYDYNTFDQNVIFGPHPYYGNIFFATGFSGHGIQMAPAIGRAMMELLIDKTYVAIDLQRFHLNRIFQKIPLYEQHIV</sequence>
<dbReference type="OrthoDB" id="424974at2759"/>
<dbReference type="GO" id="GO:0005739">
    <property type="term" value="C:mitochondrion"/>
    <property type="evidence" value="ECO:0007669"/>
    <property type="project" value="GOC"/>
</dbReference>
<dbReference type="SUPFAM" id="SSF51905">
    <property type="entry name" value="FAD/NAD(P)-binding domain"/>
    <property type="match status" value="1"/>
</dbReference>
<dbReference type="FunFam" id="3.30.9.10:FF:000026">
    <property type="entry name" value="FAD-dependent oxidoreductase domain-containing protein 1"/>
    <property type="match status" value="1"/>
</dbReference>
<keyword evidence="6" id="KW-1185">Reference proteome</keyword>
<organism evidence="5 6">
    <name type="scientific">Araneus ventricosus</name>
    <name type="common">Orbweaver spider</name>
    <name type="synonym">Epeira ventricosa</name>
    <dbReference type="NCBI Taxonomy" id="182803"/>
    <lineage>
        <taxon>Eukaryota</taxon>
        <taxon>Metazoa</taxon>
        <taxon>Ecdysozoa</taxon>
        <taxon>Arthropoda</taxon>
        <taxon>Chelicerata</taxon>
        <taxon>Arachnida</taxon>
        <taxon>Araneae</taxon>
        <taxon>Araneomorphae</taxon>
        <taxon>Entelegynae</taxon>
        <taxon>Araneoidea</taxon>
        <taxon>Araneidae</taxon>
        <taxon>Araneus</taxon>
    </lineage>
</organism>
<dbReference type="EMBL" id="BGPR01010615">
    <property type="protein sequence ID" value="GBN47094.1"/>
    <property type="molecule type" value="Genomic_DNA"/>
</dbReference>
<accession>A0A4Y2P6P6</accession>
<protein>
    <recommendedName>
        <fullName evidence="2">FAD-dependent oxidoreductase domain-containing protein 1</fullName>
    </recommendedName>
</protein>
<comment type="caution">
    <text evidence="5">The sequence shown here is derived from an EMBL/GenBank/DDBJ whole genome shotgun (WGS) entry which is preliminary data.</text>
</comment>
<evidence type="ECO:0000259" key="4">
    <source>
        <dbReference type="Pfam" id="PF01266"/>
    </source>
</evidence>
<dbReference type="Proteomes" id="UP000499080">
    <property type="component" value="Unassembled WGS sequence"/>
</dbReference>
<evidence type="ECO:0000313" key="6">
    <source>
        <dbReference type="Proteomes" id="UP000499080"/>
    </source>
</evidence>
<dbReference type="PANTHER" id="PTHR13847:SF287">
    <property type="entry name" value="FAD-DEPENDENT OXIDOREDUCTASE DOMAIN-CONTAINING PROTEIN 1"/>
    <property type="match status" value="1"/>
</dbReference>
<evidence type="ECO:0000256" key="2">
    <source>
        <dbReference type="ARBA" id="ARBA00039785"/>
    </source>
</evidence>
<dbReference type="Gene3D" id="3.50.50.60">
    <property type="entry name" value="FAD/NAD(P)-binding domain"/>
    <property type="match status" value="1"/>
</dbReference>
<dbReference type="PANTHER" id="PTHR13847">
    <property type="entry name" value="SARCOSINE DEHYDROGENASE-RELATED"/>
    <property type="match status" value="1"/>
</dbReference>
<dbReference type="Pfam" id="PF01266">
    <property type="entry name" value="DAO"/>
    <property type="match status" value="1"/>
</dbReference>
<keyword evidence="1" id="KW-0560">Oxidoreductase</keyword>